<evidence type="ECO:0000313" key="7">
    <source>
        <dbReference type="Proteomes" id="UP001153050"/>
    </source>
</evidence>
<dbReference type="Gene3D" id="3.40.190.10">
    <property type="entry name" value="Periplasmic binding protein-like II"/>
    <property type="match status" value="2"/>
</dbReference>
<dbReference type="PANTHER" id="PTHR30346:SF0">
    <property type="entry name" value="HCA OPERON TRANSCRIPTIONAL ACTIVATOR HCAR"/>
    <property type="match status" value="1"/>
</dbReference>
<dbReference type="PANTHER" id="PTHR30346">
    <property type="entry name" value="TRANSCRIPTIONAL DUAL REGULATOR HCAR-RELATED"/>
    <property type="match status" value="1"/>
</dbReference>
<organism evidence="6 7">
    <name type="scientific">Mesorhizobium escarrei</name>
    <dbReference type="NCBI Taxonomy" id="666018"/>
    <lineage>
        <taxon>Bacteria</taxon>
        <taxon>Pseudomonadati</taxon>
        <taxon>Pseudomonadota</taxon>
        <taxon>Alphaproteobacteria</taxon>
        <taxon>Hyphomicrobiales</taxon>
        <taxon>Phyllobacteriaceae</taxon>
        <taxon>Mesorhizobium</taxon>
    </lineage>
</organism>
<accession>A0ABN8K1M4</accession>
<dbReference type="Pfam" id="PF03466">
    <property type="entry name" value="LysR_substrate"/>
    <property type="match status" value="1"/>
</dbReference>
<evidence type="ECO:0000313" key="6">
    <source>
        <dbReference type="EMBL" id="CAH2404136.1"/>
    </source>
</evidence>
<dbReference type="InterPro" id="IPR036388">
    <property type="entry name" value="WH-like_DNA-bd_sf"/>
</dbReference>
<feature type="domain" description="HTH lysR-type" evidence="5">
    <location>
        <begin position="3"/>
        <end position="60"/>
    </location>
</feature>
<dbReference type="SUPFAM" id="SSF46785">
    <property type="entry name" value="Winged helix' DNA-binding domain"/>
    <property type="match status" value="1"/>
</dbReference>
<evidence type="ECO:0000256" key="1">
    <source>
        <dbReference type="ARBA" id="ARBA00009437"/>
    </source>
</evidence>
<reference evidence="6 7" key="1">
    <citation type="submission" date="2022-03" db="EMBL/GenBank/DDBJ databases">
        <authorList>
            <person name="Brunel B."/>
        </authorList>
    </citation>
    <scope>NUCLEOTIDE SEQUENCE [LARGE SCALE GENOMIC DNA]</scope>
    <source>
        <strain evidence="6">STM5069sample</strain>
    </source>
</reference>
<proteinExistence type="inferred from homology"/>
<comment type="caution">
    <text evidence="6">The sequence shown here is derived from an EMBL/GenBank/DDBJ whole genome shotgun (WGS) entry which is preliminary data.</text>
</comment>
<keyword evidence="4" id="KW-0804">Transcription</keyword>
<dbReference type="CDD" id="cd08414">
    <property type="entry name" value="PBP2_LTTR_aromatics_like"/>
    <property type="match status" value="1"/>
</dbReference>
<keyword evidence="3" id="KW-0238">DNA-binding</keyword>
<dbReference type="Pfam" id="PF00126">
    <property type="entry name" value="HTH_1"/>
    <property type="match status" value="1"/>
</dbReference>
<dbReference type="SUPFAM" id="SSF53850">
    <property type="entry name" value="Periplasmic binding protein-like II"/>
    <property type="match status" value="1"/>
</dbReference>
<evidence type="ECO:0000256" key="3">
    <source>
        <dbReference type="ARBA" id="ARBA00023125"/>
    </source>
</evidence>
<evidence type="ECO:0000256" key="4">
    <source>
        <dbReference type="ARBA" id="ARBA00023163"/>
    </source>
</evidence>
<evidence type="ECO:0000259" key="5">
    <source>
        <dbReference type="PROSITE" id="PS50931"/>
    </source>
</evidence>
<dbReference type="InterPro" id="IPR005119">
    <property type="entry name" value="LysR_subst-bd"/>
</dbReference>
<evidence type="ECO:0000256" key="2">
    <source>
        <dbReference type="ARBA" id="ARBA00023015"/>
    </source>
</evidence>
<keyword evidence="7" id="KW-1185">Reference proteome</keyword>
<dbReference type="InterPro" id="IPR000847">
    <property type="entry name" value="LysR_HTH_N"/>
</dbReference>
<dbReference type="Gene3D" id="1.10.10.10">
    <property type="entry name" value="Winged helix-like DNA-binding domain superfamily/Winged helix DNA-binding domain"/>
    <property type="match status" value="1"/>
</dbReference>
<dbReference type="InterPro" id="IPR036390">
    <property type="entry name" value="WH_DNA-bd_sf"/>
</dbReference>
<gene>
    <name evidence="6" type="ORF">MES5069_400131</name>
</gene>
<dbReference type="Proteomes" id="UP001153050">
    <property type="component" value="Unassembled WGS sequence"/>
</dbReference>
<dbReference type="PROSITE" id="PS50931">
    <property type="entry name" value="HTH_LYSR"/>
    <property type="match status" value="1"/>
</dbReference>
<comment type="similarity">
    <text evidence="1">Belongs to the LysR transcriptional regulatory family.</text>
</comment>
<dbReference type="EMBL" id="CAKXZT010000136">
    <property type="protein sequence ID" value="CAH2404136.1"/>
    <property type="molecule type" value="Genomic_DNA"/>
</dbReference>
<name>A0ABN8K1M4_9HYPH</name>
<protein>
    <submittedName>
        <fullName evidence="6">LysR family transcriptional regulator</fullName>
    </submittedName>
</protein>
<sequence>MIVDLRRLRYFTAVAEELHFGRAAERMHVVQSAVSQQVKLLEEELGFPLLERSRQKVRLTLPGEVFLPEARDILRRIEEATHRARASADGSIGRLAIGFVDNVLWSLLPPMLQVFRARWPEVELTLYPLDRTAQIEGLRGSVIDIGIIPSPPPGHGIETALLVEAPLVIALPDGHRLAGTPSLALAALADEPFVLFPRKMGSRILDIMVAAFATAGFAPKVAQEAEQLHTLLALVSAGLGATLVPEWVARTQHPGVAYSRVEDHLTPYELLTAWKAAPDNPAIAAFREIATTVAGKKIPQSIQPGALVKIGDSNLETRSRGHY</sequence>
<dbReference type="PRINTS" id="PR00039">
    <property type="entry name" value="HTHLYSR"/>
</dbReference>
<keyword evidence="2" id="KW-0805">Transcription regulation</keyword>